<dbReference type="AlphaFoldDB" id="A0A672JJ32"/>
<sequence length="95" mass="10801">VRPQLRSASVHFIAAKHTAPWSRLVEDLSFRLVSSQLFTRCHVSVAWYAVKDHGRNYCNLYNLVEGSGLTESRGYKEVTSDFLCTQRSSANCDVY</sequence>
<evidence type="ECO:0000313" key="1">
    <source>
        <dbReference type="Ensembl" id="ENSSFAP00005053212.1"/>
    </source>
</evidence>
<dbReference type="PANTHER" id="PTHR38564">
    <property type="entry name" value="SI:CH73-250A16.5-RELATED"/>
    <property type="match status" value="1"/>
</dbReference>
<keyword evidence="2" id="KW-1185">Reference proteome</keyword>
<proteinExistence type="predicted"/>
<reference evidence="1" key="2">
    <citation type="submission" date="2025-05" db="UniProtKB">
        <authorList>
            <consortium name="Ensembl"/>
        </authorList>
    </citation>
    <scope>IDENTIFICATION</scope>
</reference>
<dbReference type="Proteomes" id="UP000472267">
    <property type="component" value="Chromosome 9"/>
</dbReference>
<organism evidence="1 2">
    <name type="scientific">Salarias fasciatus</name>
    <name type="common">Jewelled blenny</name>
    <name type="synonym">Blennius fasciatus</name>
    <dbReference type="NCBI Taxonomy" id="181472"/>
    <lineage>
        <taxon>Eukaryota</taxon>
        <taxon>Metazoa</taxon>
        <taxon>Chordata</taxon>
        <taxon>Craniata</taxon>
        <taxon>Vertebrata</taxon>
        <taxon>Euteleostomi</taxon>
        <taxon>Actinopterygii</taxon>
        <taxon>Neopterygii</taxon>
        <taxon>Teleostei</taxon>
        <taxon>Neoteleostei</taxon>
        <taxon>Acanthomorphata</taxon>
        <taxon>Ovalentaria</taxon>
        <taxon>Blenniimorphae</taxon>
        <taxon>Blenniiformes</taxon>
        <taxon>Blennioidei</taxon>
        <taxon>Blenniidae</taxon>
        <taxon>Salariinae</taxon>
        <taxon>Salarias</taxon>
    </lineage>
</organism>
<dbReference type="Ensembl" id="ENSSFAT00005054885.1">
    <property type="protein sequence ID" value="ENSSFAP00005053212.1"/>
    <property type="gene ID" value="ENSSFAG00005025440.1"/>
</dbReference>
<name>A0A672JJ32_SALFA</name>
<protein>
    <submittedName>
        <fullName evidence="1">Uncharacterized protein</fullName>
    </submittedName>
</protein>
<accession>A0A672JJ32</accession>
<reference evidence="1" key="1">
    <citation type="submission" date="2019-06" db="EMBL/GenBank/DDBJ databases">
        <authorList>
            <consortium name="Wellcome Sanger Institute Data Sharing"/>
        </authorList>
    </citation>
    <scope>NUCLEOTIDE SEQUENCE [LARGE SCALE GENOMIC DNA]</scope>
</reference>
<dbReference type="Ensembl" id="ENSSFAT00005033428.1">
    <property type="protein sequence ID" value="ENSSFAP00005032278.1"/>
    <property type="gene ID" value="ENSSFAG00005016360.1"/>
</dbReference>
<dbReference type="PANTHER" id="PTHR38564:SF2">
    <property type="entry name" value="WU:FC46H12 PRECURSOR"/>
    <property type="match status" value="1"/>
</dbReference>
<dbReference type="Proteomes" id="UP000472267">
    <property type="component" value="Unassembled WGS sequence"/>
</dbReference>
<evidence type="ECO:0000313" key="2">
    <source>
        <dbReference type="Proteomes" id="UP000472267"/>
    </source>
</evidence>